<gene>
    <name evidence="1" type="ORF">TM448A01654_0018</name>
    <name evidence="2" type="ORF">TM448B01645_0010</name>
</gene>
<dbReference type="AlphaFoldDB" id="A0A6H1ZRX0"/>
<dbReference type="EMBL" id="MT144183">
    <property type="protein sequence ID" value="QJA50258.1"/>
    <property type="molecule type" value="Genomic_DNA"/>
</dbReference>
<evidence type="ECO:0000313" key="2">
    <source>
        <dbReference type="EMBL" id="QJH99675.1"/>
    </source>
</evidence>
<protein>
    <submittedName>
        <fullName evidence="1">Uncharacterized protein</fullName>
    </submittedName>
</protein>
<reference evidence="1" key="1">
    <citation type="submission" date="2020-03" db="EMBL/GenBank/DDBJ databases">
        <title>The deep terrestrial virosphere.</title>
        <authorList>
            <person name="Holmfeldt K."/>
            <person name="Nilsson E."/>
            <person name="Simone D."/>
            <person name="Lopez-Fernandez M."/>
            <person name="Wu X."/>
            <person name="de Brujin I."/>
            <person name="Lundin D."/>
            <person name="Andersson A."/>
            <person name="Bertilsson S."/>
            <person name="Dopson M."/>
        </authorList>
    </citation>
    <scope>NUCLEOTIDE SEQUENCE</scope>
    <source>
        <strain evidence="1">TM448A01654</strain>
        <strain evidence="2">TM448B01645</strain>
    </source>
</reference>
<sequence>MCYPITDLAIDEILFFDGKWCQKTGDFRKHALIAIEFYCR</sequence>
<dbReference type="EMBL" id="MT144802">
    <property type="protein sequence ID" value="QJH99675.1"/>
    <property type="molecule type" value="Genomic_DNA"/>
</dbReference>
<name>A0A6H1ZRX0_9ZZZZ</name>
<evidence type="ECO:0000313" key="1">
    <source>
        <dbReference type="EMBL" id="QJA50258.1"/>
    </source>
</evidence>
<accession>A0A6H1ZRX0</accession>
<proteinExistence type="predicted"/>
<organism evidence="1">
    <name type="scientific">viral metagenome</name>
    <dbReference type="NCBI Taxonomy" id="1070528"/>
    <lineage>
        <taxon>unclassified sequences</taxon>
        <taxon>metagenomes</taxon>
        <taxon>organismal metagenomes</taxon>
    </lineage>
</organism>